<comment type="caution">
    <text evidence="1">The sequence shown here is derived from an EMBL/GenBank/DDBJ whole genome shotgun (WGS) entry which is preliminary data.</text>
</comment>
<name>A0AAW5F988_CLOSY</name>
<dbReference type="EMBL" id="JAINVB010000001">
    <property type="protein sequence ID" value="MCK0088345.1"/>
    <property type="molecule type" value="Genomic_DNA"/>
</dbReference>
<protein>
    <submittedName>
        <fullName evidence="1">Uncharacterized protein</fullName>
    </submittedName>
</protein>
<dbReference type="EMBL" id="JAQLGM010000011">
    <property type="protein sequence ID" value="MDB1999836.1"/>
    <property type="molecule type" value="Genomic_DNA"/>
</dbReference>
<accession>A0AAW5F988</accession>
<sequence length="206" mass="23162">MHDSYYSDNDIDRILYQYYKANGGCLMGNPYEGQYPHCQLLLDMDTAPLSVAPVITSSSRYGYGLTCAAYTQAELTYPYHLDLRPSTVLRKGADMITKQGIKVRYRDLDSQYLIKSGNPAFTQLILPGSNLADLLLQTRAFRVRIEPVAEEKHLHTVQVLREKSLGSEIQGKTISLEELPLMIELCRAAAYAVKSYAMPEQNQGTD</sequence>
<dbReference type="Proteomes" id="UP001203136">
    <property type="component" value="Unassembled WGS sequence"/>
</dbReference>
<proteinExistence type="predicted"/>
<reference evidence="2" key="2">
    <citation type="submission" date="2023-01" db="EMBL/GenBank/DDBJ databases">
        <title>Human gut microbiome strain richness.</title>
        <authorList>
            <person name="Chen-Liaw A."/>
        </authorList>
    </citation>
    <scope>NUCLEOTIDE SEQUENCE</scope>
    <source>
        <strain evidence="2">B1_m1001713B170214d0_201011</strain>
    </source>
</reference>
<reference evidence="1" key="1">
    <citation type="journal article" date="2022" name="Cell Host Microbe">
        <title>Colonization of the live biotherapeutic product VE303 and modulation of the microbiota and metabolites in healthy volunteers.</title>
        <authorList>
            <person name="Dsouza M."/>
            <person name="Menon R."/>
            <person name="Crossette E."/>
            <person name="Bhattarai S.K."/>
            <person name="Schneider J."/>
            <person name="Kim Y.G."/>
            <person name="Reddy S."/>
            <person name="Caballero S."/>
            <person name="Felix C."/>
            <person name="Cornacchione L."/>
            <person name="Hendrickson J."/>
            <person name="Watson A.R."/>
            <person name="Minot S.S."/>
            <person name="Greenfield N."/>
            <person name="Schopf L."/>
            <person name="Szabady R."/>
            <person name="Patarroyo J."/>
            <person name="Smith W."/>
            <person name="Harrison P."/>
            <person name="Kuijper E.J."/>
            <person name="Kelly C.P."/>
            <person name="Olle B."/>
            <person name="Bobilev D."/>
            <person name="Silber J.L."/>
            <person name="Bucci V."/>
            <person name="Roberts B."/>
            <person name="Faith J."/>
            <person name="Norman J.M."/>
        </authorList>
    </citation>
    <scope>NUCLEOTIDE SEQUENCE</scope>
    <source>
        <strain evidence="1">VE303-04</strain>
    </source>
</reference>
<dbReference type="RefSeq" id="WP_003503146.1">
    <property type="nucleotide sequence ID" value="NZ_CABHNX010000057.1"/>
</dbReference>
<dbReference type="Proteomes" id="UP001300871">
    <property type="component" value="Unassembled WGS sequence"/>
</dbReference>
<gene>
    <name evidence="1" type="ORF">K5I21_21220</name>
    <name evidence="2" type="ORF">PM006_06445</name>
</gene>
<dbReference type="AlphaFoldDB" id="A0AAW5F988"/>
<evidence type="ECO:0000313" key="3">
    <source>
        <dbReference type="Proteomes" id="UP001203136"/>
    </source>
</evidence>
<evidence type="ECO:0000313" key="2">
    <source>
        <dbReference type="EMBL" id="MDB1999836.1"/>
    </source>
</evidence>
<dbReference type="GeneID" id="57968636"/>
<evidence type="ECO:0000313" key="1">
    <source>
        <dbReference type="EMBL" id="MCK0088345.1"/>
    </source>
</evidence>
<organism evidence="1 3">
    <name type="scientific">Clostridium symbiosum</name>
    <name type="common">Bacteroides symbiosus</name>
    <dbReference type="NCBI Taxonomy" id="1512"/>
    <lineage>
        <taxon>Bacteria</taxon>
        <taxon>Bacillati</taxon>
        <taxon>Bacillota</taxon>
        <taxon>Clostridia</taxon>
        <taxon>Lachnospirales</taxon>
        <taxon>Lachnospiraceae</taxon>
        <taxon>Otoolea</taxon>
    </lineage>
</organism>